<dbReference type="OrthoDB" id="8702396at2"/>
<organism evidence="1 2">
    <name type="scientific">Photobacterium lipolyticum</name>
    <dbReference type="NCBI Taxonomy" id="266810"/>
    <lineage>
        <taxon>Bacteria</taxon>
        <taxon>Pseudomonadati</taxon>
        <taxon>Pseudomonadota</taxon>
        <taxon>Gammaproteobacteria</taxon>
        <taxon>Vibrionales</taxon>
        <taxon>Vibrionaceae</taxon>
        <taxon>Photobacterium</taxon>
    </lineage>
</organism>
<dbReference type="RefSeq" id="WP_107285418.1">
    <property type="nucleotide sequence ID" value="NZ_PYMC01000029.1"/>
</dbReference>
<dbReference type="EMBL" id="PYMC01000029">
    <property type="protein sequence ID" value="PSV99566.1"/>
    <property type="molecule type" value="Genomic_DNA"/>
</dbReference>
<gene>
    <name evidence="1" type="ORF">C9I89_21690</name>
</gene>
<accession>A0A2T3MQT9</accession>
<protein>
    <submittedName>
        <fullName evidence="1">Uncharacterized protein</fullName>
    </submittedName>
</protein>
<proteinExistence type="predicted"/>
<reference evidence="1 2" key="1">
    <citation type="submission" date="2018-03" db="EMBL/GenBank/DDBJ databases">
        <title>Whole genome sequencing of Histamine producing bacteria.</title>
        <authorList>
            <person name="Butler K."/>
        </authorList>
    </citation>
    <scope>NUCLEOTIDE SEQUENCE [LARGE SCALE GENOMIC DNA]</scope>
    <source>
        <strain evidence="1 2">DSM 16190</strain>
    </source>
</reference>
<comment type="caution">
    <text evidence="1">The sequence shown here is derived from an EMBL/GenBank/DDBJ whole genome shotgun (WGS) entry which is preliminary data.</text>
</comment>
<name>A0A2T3MQT9_9GAMM</name>
<dbReference type="Proteomes" id="UP000240904">
    <property type="component" value="Unassembled WGS sequence"/>
</dbReference>
<evidence type="ECO:0000313" key="2">
    <source>
        <dbReference type="Proteomes" id="UP000240904"/>
    </source>
</evidence>
<sequence>MAALSLTSKQQRDIEKLIRKWRSKLTWTLLVEAVRAELGINTTRQTLCTYTAIKNEYDLKKNELRGATSAIIQNITKSDIELAKQVEDLKAEVAVLDRQNSEQLRMIERIFANAADIPNLDLNQLVKPRSEER</sequence>
<evidence type="ECO:0000313" key="1">
    <source>
        <dbReference type="EMBL" id="PSV99566.1"/>
    </source>
</evidence>
<keyword evidence="2" id="KW-1185">Reference proteome</keyword>
<dbReference type="AlphaFoldDB" id="A0A2T3MQT9"/>